<dbReference type="RefSeq" id="WP_014143034.1">
    <property type="nucleotide sequence ID" value="NC_016111.1"/>
</dbReference>
<keyword evidence="3" id="KW-1185">Reference proteome</keyword>
<dbReference type="AlphaFoldDB" id="F8JY66"/>
<dbReference type="Proteomes" id="UP000007842">
    <property type="component" value="Chromosome"/>
</dbReference>
<reference evidence="3" key="1">
    <citation type="submission" date="2011-12" db="EMBL/GenBank/DDBJ databases">
        <title>Complete genome sequence of Streptomyces cattleya strain DSM 46488.</title>
        <authorList>
            <person name="Ou H.-Y."/>
            <person name="Li P."/>
            <person name="Zhao C."/>
            <person name="O'Hagan D."/>
            <person name="Deng Z."/>
        </authorList>
    </citation>
    <scope>NUCLEOTIDE SEQUENCE [LARGE SCALE GENOMIC DNA]</scope>
    <source>
        <strain evidence="3">ATCC 35852 / DSM 46488 / JCM 4925 / NBRC 14057 / NRRL 8057</strain>
    </source>
</reference>
<evidence type="ECO:0000256" key="1">
    <source>
        <dbReference type="SAM" id="MobiDB-lite"/>
    </source>
</evidence>
<protein>
    <submittedName>
        <fullName evidence="2">Uncharacterized protein</fullName>
    </submittedName>
</protein>
<organism evidence="2 3">
    <name type="scientific">Streptantibioticus cattleyicolor (strain ATCC 35852 / DSM 46488 / JCM 4925 / NBRC 14057 / NRRL 8057)</name>
    <name type="common">Streptomyces cattleya</name>
    <dbReference type="NCBI Taxonomy" id="1003195"/>
    <lineage>
        <taxon>Bacteria</taxon>
        <taxon>Bacillati</taxon>
        <taxon>Actinomycetota</taxon>
        <taxon>Actinomycetes</taxon>
        <taxon>Kitasatosporales</taxon>
        <taxon>Streptomycetaceae</taxon>
        <taxon>Streptantibioticus</taxon>
    </lineage>
</organism>
<name>F8JY66_STREN</name>
<accession>G8WPE0</accession>
<dbReference type="STRING" id="1003195.SCATT_22710"/>
<proteinExistence type="predicted"/>
<dbReference type="HOGENOM" id="CLU_1947572_0_0_11"/>
<sequence length="129" mass="14388">MKWTIRRRPAPAPPAVVTTSATDRDSWRNLARLATDRAARLADAHQRLTAEAAVLAERHQAAADALRAEHQRAERYRLAWHAARRRATGHRVELECQQRAADRLGEQLLAAMGYPDTARAALGLPPRTT</sequence>
<dbReference type="KEGG" id="sct:SCAT_2288"/>
<accession>F8JY66</accession>
<evidence type="ECO:0000313" key="3">
    <source>
        <dbReference type="Proteomes" id="UP000007842"/>
    </source>
</evidence>
<gene>
    <name evidence="2" type="ordered locus">SCATT_22710</name>
</gene>
<dbReference type="EMBL" id="CP003219">
    <property type="protein sequence ID" value="AEW94642.1"/>
    <property type="molecule type" value="Genomic_DNA"/>
</dbReference>
<evidence type="ECO:0000313" key="2">
    <source>
        <dbReference type="EMBL" id="AEW94642.1"/>
    </source>
</evidence>
<dbReference type="PATRIC" id="fig|1003195.11.peg.3801"/>
<dbReference type="KEGG" id="scy:SCATT_22710"/>
<feature type="region of interest" description="Disordered" evidence="1">
    <location>
        <begin position="1"/>
        <end position="21"/>
    </location>
</feature>